<evidence type="ECO:0000256" key="1">
    <source>
        <dbReference type="ARBA" id="ARBA00009995"/>
    </source>
</evidence>
<dbReference type="GO" id="GO:0016020">
    <property type="term" value="C:membrane"/>
    <property type="evidence" value="ECO:0007669"/>
    <property type="project" value="UniProtKB-SubCell"/>
</dbReference>
<evidence type="ECO:0000256" key="8">
    <source>
        <dbReference type="RuleBase" id="RU362059"/>
    </source>
</evidence>
<evidence type="ECO:0000313" key="10">
    <source>
        <dbReference type="Proteomes" id="UP000472271"/>
    </source>
</evidence>
<dbReference type="SUPFAM" id="SSF53756">
    <property type="entry name" value="UDP-Glycosyltransferase/glycogen phosphorylase"/>
    <property type="match status" value="1"/>
</dbReference>
<dbReference type="GO" id="GO:0015020">
    <property type="term" value="F:glucuronosyltransferase activity"/>
    <property type="evidence" value="ECO:0007669"/>
    <property type="project" value="UniProtKB-EC"/>
</dbReference>
<dbReference type="AlphaFoldDB" id="A0A673BWK6"/>
<evidence type="ECO:0000313" key="9">
    <source>
        <dbReference type="Ensembl" id="ENSSORP00005044523.1"/>
    </source>
</evidence>
<dbReference type="InParanoid" id="A0A673BWK6"/>
<dbReference type="PROSITE" id="PS00375">
    <property type="entry name" value="UDPGT"/>
    <property type="match status" value="1"/>
</dbReference>
<feature type="chain" id="PRO_5025710133" description="UDP-glucuronosyltransferase" evidence="8">
    <location>
        <begin position="23"/>
        <end position="527"/>
    </location>
</feature>
<reference evidence="9" key="3">
    <citation type="submission" date="2025-09" db="UniProtKB">
        <authorList>
            <consortium name="Ensembl"/>
        </authorList>
    </citation>
    <scope>IDENTIFICATION</scope>
</reference>
<evidence type="ECO:0000256" key="2">
    <source>
        <dbReference type="ARBA" id="ARBA00022676"/>
    </source>
</evidence>
<keyword evidence="8" id="KW-0732">Signal</keyword>
<dbReference type="PANTHER" id="PTHR48043:SF48">
    <property type="entry name" value="UDP GLUCURONOSYLTRANSFERASE 5 FAMILY, POLYPEPTIDE C2-RELATED"/>
    <property type="match status" value="1"/>
</dbReference>
<evidence type="ECO:0000256" key="6">
    <source>
        <dbReference type="ARBA" id="ARBA00023136"/>
    </source>
</evidence>
<dbReference type="InterPro" id="IPR035595">
    <property type="entry name" value="UDP_glycos_trans_CS"/>
</dbReference>
<comment type="catalytic activity">
    <reaction evidence="8">
        <text>glucuronate acceptor + UDP-alpha-D-glucuronate = acceptor beta-D-glucuronoside + UDP + H(+)</text>
        <dbReference type="Rhea" id="RHEA:21032"/>
        <dbReference type="ChEBI" id="CHEBI:15378"/>
        <dbReference type="ChEBI" id="CHEBI:58052"/>
        <dbReference type="ChEBI" id="CHEBI:58223"/>
        <dbReference type="ChEBI" id="CHEBI:132367"/>
        <dbReference type="ChEBI" id="CHEBI:132368"/>
        <dbReference type="EC" id="2.4.1.17"/>
    </reaction>
</comment>
<comment type="similarity">
    <text evidence="1 7">Belongs to the UDP-glycosyltransferase family.</text>
</comment>
<dbReference type="Proteomes" id="UP000472271">
    <property type="component" value="Chromosome 3"/>
</dbReference>
<evidence type="ECO:0000256" key="3">
    <source>
        <dbReference type="ARBA" id="ARBA00022679"/>
    </source>
</evidence>
<keyword evidence="2 7" id="KW-0328">Glycosyltransferase</keyword>
<dbReference type="FunCoup" id="A0A673BWK6">
    <property type="interactions" value="117"/>
</dbReference>
<dbReference type="InterPro" id="IPR050271">
    <property type="entry name" value="UDP-glycosyltransferase"/>
</dbReference>
<keyword evidence="4 8" id="KW-0812">Transmembrane</keyword>
<dbReference type="Ensembl" id="ENSSORT00005045646.1">
    <property type="protein sequence ID" value="ENSSORP00005044523.1"/>
    <property type="gene ID" value="ENSSORG00005020496.1"/>
</dbReference>
<feature type="signal peptide" evidence="8">
    <location>
        <begin position="1"/>
        <end position="22"/>
    </location>
</feature>
<dbReference type="CDD" id="cd03784">
    <property type="entry name" value="GT1_Gtf-like"/>
    <property type="match status" value="1"/>
</dbReference>
<keyword evidence="3 7" id="KW-0808">Transferase</keyword>
<name>A0A673BWK6_9TELE</name>
<keyword evidence="6 8" id="KW-0472">Membrane</keyword>
<dbReference type="PANTHER" id="PTHR48043">
    <property type="entry name" value="EG:EG0003.4 PROTEIN-RELATED"/>
    <property type="match status" value="1"/>
</dbReference>
<dbReference type="FunFam" id="3.40.50.2000:FF:000203">
    <property type="entry name" value="UDP-glucuronosyltransferase"/>
    <property type="match status" value="1"/>
</dbReference>
<dbReference type="Pfam" id="PF00201">
    <property type="entry name" value="UDPGT"/>
    <property type="match status" value="1"/>
</dbReference>
<sequence length="527" mass="60175">MRLIFCCGVVLLLTLFSSISHGGNILVFPIEGSHWVNMEVLLRALHSKGHNITVVRSSKSWYVKENSTYYHSITVPVERALGQEFLTSLVSSIIEFDRGNLPLMSFLHITIGMTNTFVDMHRTVGEFVSAMFDDQELLRKLKDSNFDLVLTDPCWGHGIILAKYLNLPLVYNVRWLIAGEAHFSLAPSPVSYIPITGTGYTDKMTFLQRVKNMMVYLITKIHYYSMITQTYQKLCEKYLGPNSDFFELSLSADLWLMRVDFVFEYPRPTMPNFVYMGGFQCTPAKPLPQQLEDFVQSSGEHGVILMSMGSFVSALPADMTNEIAAAFAKLPQKVIWRHKGDRPANLGNNTLLVDWMPQNDLLGHPKMKLFVAHGGTNGLLETIYHGIPVVGIPLFFDQCDNLLRLKERGGAQILTIDSVDKDNNFLKAVEEVLNDPSYRMNMQRLSRLHRDQPLKPLDNALFWTEFVMRHKGAAHLRTESYRMPWYSYYSVDVGLFLFGVFLLVLTTVFILMRCLYCNVCKPKVKQE</sequence>
<keyword evidence="5 8" id="KW-1133">Transmembrane helix</keyword>
<evidence type="ECO:0000256" key="7">
    <source>
        <dbReference type="RuleBase" id="RU003718"/>
    </source>
</evidence>
<evidence type="ECO:0000256" key="5">
    <source>
        <dbReference type="ARBA" id="ARBA00022989"/>
    </source>
</evidence>
<dbReference type="EC" id="2.4.1.17" evidence="8"/>
<dbReference type="InterPro" id="IPR002213">
    <property type="entry name" value="UDP_glucos_trans"/>
</dbReference>
<accession>A0A673BWK6</accession>
<dbReference type="Gene3D" id="3.40.50.2000">
    <property type="entry name" value="Glycogen Phosphorylase B"/>
    <property type="match status" value="2"/>
</dbReference>
<keyword evidence="10" id="KW-1185">Reference proteome</keyword>
<reference evidence="9" key="1">
    <citation type="submission" date="2019-06" db="EMBL/GenBank/DDBJ databases">
        <authorList>
            <consortium name="Wellcome Sanger Institute Data Sharing"/>
        </authorList>
    </citation>
    <scope>NUCLEOTIDE SEQUENCE [LARGE SCALE GENOMIC DNA]</scope>
</reference>
<proteinExistence type="inferred from homology"/>
<feature type="transmembrane region" description="Helical" evidence="8">
    <location>
        <begin position="493"/>
        <end position="516"/>
    </location>
</feature>
<dbReference type="FunFam" id="3.40.50.2000:FF:000001">
    <property type="entry name" value="UDP-glucuronosyltransferase"/>
    <property type="match status" value="1"/>
</dbReference>
<organism evidence="9 10">
    <name type="scientific">Sphaeramia orbicularis</name>
    <name type="common">orbiculate cardinalfish</name>
    <dbReference type="NCBI Taxonomy" id="375764"/>
    <lineage>
        <taxon>Eukaryota</taxon>
        <taxon>Metazoa</taxon>
        <taxon>Chordata</taxon>
        <taxon>Craniata</taxon>
        <taxon>Vertebrata</taxon>
        <taxon>Euteleostomi</taxon>
        <taxon>Actinopterygii</taxon>
        <taxon>Neopterygii</taxon>
        <taxon>Teleostei</taxon>
        <taxon>Neoteleostei</taxon>
        <taxon>Acanthomorphata</taxon>
        <taxon>Gobiaria</taxon>
        <taxon>Kurtiformes</taxon>
        <taxon>Apogonoidei</taxon>
        <taxon>Apogonidae</taxon>
        <taxon>Apogoninae</taxon>
        <taxon>Sphaeramia</taxon>
    </lineage>
</organism>
<reference evidence="9" key="2">
    <citation type="submission" date="2025-08" db="UniProtKB">
        <authorList>
            <consortium name="Ensembl"/>
        </authorList>
    </citation>
    <scope>IDENTIFICATION</scope>
</reference>
<evidence type="ECO:0000256" key="4">
    <source>
        <dbReference type="ARBA" id="ARBA00022692"/>
    </source>
</evidence>
<protein>
    <recommendedName>
        <fullName evidence="8">UDP-glucuronosyltransferase</fullName>
        <ecNumber evidence="8">2.4.1.17</ecNumber>
    </recommendedName>
</protein>
<comment type="subcellular location">
    <subcellularLocation>
        <location evidence="8">Membrane</location>
        <topology evidence="8">Single-pass membrane protein</topology>
    </subcellularLocation>
</comment>